<dbReference type="AlphaFoldDB" id="A0A8S1JQP9"/>
<dbReference type="InterPro" id="IPR019495">
    <property type="entry name" value="EXOSC1_C"/>
</dbReference>
<evidence type="ECO:0000313" key="5">
    <source>
        <dbReference type="EMBL" id="CAD8044491.1"/>
    </source>
</evidence>
<dbReference type="GO" id="GO:0006396">
    <property type="term" value="P:RNA processing"/>
    <property type="evidence" value="ECO:0007669"/>
    <property type="project" value="InterPro"/>
</dbReference>
<evidence type="ECO:0000313" key="6">
    <source>
        <dbReference type="Proteomes" id="UP000688137"/>
    </source>
</evidence>
<dbReference type="PROSITE" id="PS50126">
    <property type="entry name" value="S1"/>
    <property type="match status" value="1"/>
</dbReference>
<dbReference type="GO" id="GO:0005737">
    <property type="term" value="C:cytoplasm"/>
    <property type="evidence" value="ECO:0007669"/>
    <property type="project" value="TreeGrafter"/>
</dbReference>
<comment type="caution">
    <text evidence="5">The sequence shown here is derived from an EMBL/GenBank/DDBJ whole genome shotgun (WGS) entry which is preliminary data.</text>
</comment>
<accession>A0A8S1JQP9</accession>
<sequence length="186" mass="21378">MQKVYFPGELIRHKNELQSGIGTYVKDDKIYASMQGSLTINEQLISIFPSHQQDPELKIGSIIIGQVNCIREDRIFVRILKINGVKVNNYIEGVLRKQNIRLHEIDLLEMNKCYLPGDIIKARMISYGDSLKLYLSTAEDELGVLFAKHQETQKLMIPLSWDEMLCVESGLKEKRKVAKPNFNQLV</sequence>
<dbReference type="CDD" id="cd05791">
    <property type="entry name" value="S1_CSL4"/>
    <property type="match status" value="1"/>
</dbReference>
<dbReference type="GO" id="GO:0000176">
    <property type="term" value="C:nuclear exosome (RNase complex)"/>
    <property type="evidence" value="ECO:0007669"/>
    <property type="project" value="TreeGrafter"/>
</dbReference>
<dbReference type="InterPro" id="IPR003029">
    <property type="entry name" value="S1_domain"/>
</dbReference>
<keyword evidence="2" id="KW-0963">Cytoplasm</keyword>
<dbReference type="PANTHER" id="PTHR12686">
    <property type="entry name" value="3'-5' EXORIBONUCLEASE CSL4-RELATED"/>
    <property type="match status" value="1"/>
</dbReference>
<dbReference type="NCBIfam" id="NF034126">
    <property type="entry name" value="PRK09521.1"/>
    <property type="match status" value="1"/>
</dbReference>
<dbReference type="Pfam" id="PF14382">
    <property type="entry name" value="ECR1_N"/>
    <property type="match status" value="1"/>
</dbReference>
<dbReference type="GO" id="GO:0003723">
    <property type="term" value="F:RNA binding"/>
    <property type="evidence" value="ECO:0007669"/>
    <property type="project" value="InterPro"/>
</dbReference>
<name>A0A8S1JQP9_PARPR</name>
<gene>
    <name evidence="5" type="ORF">PPRIM_AZ9-3.1.T0080055</name>
</gene>
<keyword evidence="3" id="KW-0271">Exosome</keyword>
<evidence type="ECO:0000256" key="2">
    <source>
        <dbReference type="ARBA" id="ARBA00022490"/>
    </source>
</evidence>
<dbReference type="GO" id="GO:0005730">
    <property type="term" value="C:nucleolus"/>
    <property type="evidence" value="ECO:0007669"/>
    <property type="project" value="UniProtKB-SubCell"/>
</dbReference>
<comment type="subcellular location">
    <subcellularLocation>
        <location evidence="1">Nucleus</location>
        <location evidence="1">Nucleolus</location>
    </subcellularLocation>
</comment>
<evidence type="ECO:0000256" key="3">
    <source>
        <dbReference type="ARBA" id="ARBA00022835"/>
    </source>
</evidence>
<organism evidence="5 6">
    <name type="scientific">Paramecium primaurelia</name>
    <dbReference type="NCBI Taxonomy" id="5886"/>
    <lineage>
        <taxon>Eukaryota</taxon>
        <taxon>Sar</taxon>
        <taxon>Alveolata</taxon>
        <taxon>Ciliophora</taxon>
        <taxon>Intramacronucleata</taxon>
        <taxon>Oligohymenophorea</taxon>
        <taxon>Peniculida</taxon>
        <taxon>Parameciidae</taxon>
        <taxon>Paramecium</taxon>
    </lineage>
</organism>
<dbReference type="InterPro" id="IPR025721">
    <property type="entry name" value="Exosome_cplx_N_dom"/>
</dbReference>
<dbReference type="InterPro" id="IPR039771">
    <property type="entry name" value="Csl4"/>
</dbReference>
<dbReference type="FunFam" id="2.40.50.100:FF:000131">
    <property type="entry name" value="Predicted protein"/>
    <property type="match status" value="1"/>
</dbReference>
<evidence type="ECO:0000259" key="4">
    <source>
        <dbReference type="PROSITE" id="PS50126"/>
    </source>
</evidence>
<keyword evidence="6" id="KW-1185">Reference proteome</keyword>
<dbReference type="Pfam" id="PF10447">
    <property type="entry name" value="EXOSC1"/>
    <property type="match status" value="1"/>
</dbReference>
<dbReference type="OMA" id="LRFAKCD"/>
<dbReference type="PANTHER" id="PTHR12686:SF8">
    <property type="entry name" value="EXOSOME COMPLEX COMPONENT CSL4"/>
    <property type="match status" value="1"/>
</dbReference>
<evidence type="ECO:0000256" key="1">
    <source>
        <dbReference type="ARBA" id="ARBA00004604"/>
    </source>
</evidence>
<proteinExistence type="predicted"/>
<feature type="domain" description="S1 motif" evidence="4">
    <location>
        <begin position="60"/>
        <end position="138"/>
    </location>
</feature>
<reference evidence="5" key="1">
    <citation type="submission" date="2021-01" db="EMBL/GenBank/DDBJ databases">
        <authorList>
            <consortium name="Genoscope - CEA"/>
            <person name="William W."/>
        </authorList>
    </citation>
    <scope>NUCLEOTIDE SEQUENCE</scope>
</reference>
<protein>
    <recommendedName>
        <fullName evidence="4">S1 motif domain-containing protein</fullName>
    </recommendedName>
</protein>
<dbReference type="Proteomes" id="UP000688137">
    <property type="component" value="Unassembled WGS sequence"/>
</dbReference>
<dbReference type="EMBL" id="CAJJDM010000004">
    <property type="protein sequence ID" value="CAD8044491.1"/>
    <property type="molecule type" value="Genomic_DNA"/>
</dbReference>